<dbReference type="Gene3D" id="3.40.50.10300">
    <property type="entry name" value="CoaB-like"/>
    <property type="match status" value="1"/>
</dbReference>
<keyword evidence="3" id="KW-0460">Magnesium</keyword>
<evidence type="ECO:0000256" key="2">
    <source>
        <dbReference type="ARBA" id="ARBA00023239"/>
    </source>
</evidence>
<evidence type="ECO:0000256" key="4">
    <source>
        <dbReference type="RuleBase" id="RU364078"/>
    </source>
</evidence>
<comment type="catalytic activity">
    <reaction evidence="3 4">
        <text>N-[(R)-4-phosphopantothenoyl]-L-cysteine + H(+) = (R)-4'-phosphopantetheine + CO2</text>
        <dbReference type="Rhea" id="RHEA:16793"/>
        <dbReference type="ChEBI" id="CHEBI:15378"/>
        <dbReference type="ChEBI" id="CHEBI:16526"/>
        <dbReference type="ChEBI" id="CHEBI:59458"/>
        <dbReference type="ChEBI" id="CHEBI:61723"/>
        <dbReference type="EC" id="4.1.1.36"/>
    </reaction>
</comment>
<keyword evidence="3" id="KW-0511">Multifunctional enzyme</keyword>
<comment type="similarity">
    <text evidence="3 4">In the N-terminal section; belongs to the HFCD (homo-oligomeric flavin containing Cys decarboxylase) superfamily.</text>
</comment>
<evidence type="ECO:0000256" key="3">
    <source>
        <dbReference type="HAMAP-Rule" id="MF_02225"/>
    </source>
</evidence>
<gene>
    <name evidence="3 7" type="primary">coaBC</name>
    <name evidence="7" type="ORF">IDM49_06160</name>
</gene>
<dbReference type="InterPro" id="IPR035929">
    <property type="entry name" value="CoaB-like_sf"/>
</dbReference>
<dbReference type="GeneID" id="96623815"/>
<proteinExistence type="inferred from homology"/>
<feature type="domain" description="Flavoprotein" evidence="5">
    <location>
        <begin position="1"/>
        <end position="170"/>
    </location>
</feature>
<evidence type="ECO:0000313" key="7">
    <source>
        <dbReference type="EMBL" id="QNV36862.1"/>
    </source>
</evidence>
<dbReference type="UniPathway" id="UPA00241">
    <property type="reaction ID" value="UER00353"/>
</dbReference>
<dbReference type="Pfam" id="PF02441">
    <property type="entry name" value="Flavoprotein"/>
    <property type="match status" value="1"/>
</dbReference>
<dbReference type="PANTHER" id="PTHR14359">
    <property type="entry name" value="HOMO-OLIGOMERIC FLAVIN CONTAINING CYS DECARBOXYLASE FAMILY"/>
    <property type="match status" value="1"/>
</dbReference>
<evidence type="ECO:0000259" key="5">
    <source>
        <dbReference type="Pfam" id="PF02441"/>
    </source>
</evidence>
<comment type="pathway">
    <text evidence="3 4">Cofactor biosynthesis; coenzyme A biosynthesis; CoA from (R)-pantothenate: step 2/5.</text>
</comment>
<dbReference type="GO" id="GO:0015941">
    <property type="term" value="P:pantothenate catabolic process"/>
    <property type="evidence" value="ECO:0007669"/>
    <property type="project" value="InterPro"/>
</dbReference>
<feature type="binding site" evidence="3">
    <location>
        <position position="293"/>
    </location>
    <ligand>
        <name>CTP</name>
        <dbReference type="ChEBI" id="CHEBI:37563"/>
    </ligand>
</feature>
<dbReference type="NCBIfam" id="TIGR00521">
    <property type="entry name" value="coaBC_dfp"/>
    <property type="match status" value="1"/>
</dbReference>
<keyword evidence="8" id="KW-1185">Reference proteome</keyword>
<dbReference type="PANTHER" id="PTHR14359:SF6">
    <property type="entry name" value="PHOSPHOPANTOTHENOYLCYSTEINE DECARBOXYLASE"/>
    <property type="match status" value="1"/>
</dbReference>
<name>A0A7H2BB16_9MICC</name>
<comment type="similarity">
    <text evidence="3 4">In the C-terminal section; belongs to the PPC synthetase family.</text>
</comment>
<dbReference type="EMBL" id="CP061539">
    <property type="protein sequence ID" value="QNV36862.1"/>
    <property type="molecule type" value="Genomic_DNA"/>
</dbReference>
<dbReference type="SUPFAM" id="SSF52507">
    <property type="entry name" value="Homo-oligomeric flavin-containing Cys decarboxylases, HFCD"/>
    <property type="match status" value="1"/>
</dbReference>
<evidence type="ECO:0000259" key="6">
    <source>
        <dbReference type="Pfam" id="PF04127"/>
    </source>
</evidence>
<dbReference type="SUPFAM" id="SSF102645">
    <property type="entry name" value="CoaB-like"/>
    <property type="match status" value="1"/>
</dbReference>
<comment type="catalytic activity">
    <reaction evidence="3 4">
        <text>(R)-4'-phosphopantothenate + L-cysteine + CTP = N-[(R)-4-phosphopantothenoyl]-L-cysteine + CMP + diphosphate + H(+)</text>
        <dbReference type="Rhea" id="RHEA:19397"/>
        <dbReference type="ChEBI" id="CHEBI:10986"/>
        <dbReference type="ChEBI" id="CHEBI:15378"/>
        <dbReference type="ChEBI" id="CHEBI:33019"/>
        <dbReference type="ChEBI" id="CHEBI:35235"/>
        <dbReference type="ChEBI" id="CHEBI:37563"/>
        <dbReference type="ChEBI" id="CHEBI:59458"/>
        <dbReference type="ChEBI" id="CHEBI:60377"/>
        <dbReference type="EC" id="6.3.2.5"/>
    </reaction>
</comment>
<dbReference type="RefSeq" id="WP_190723891.1">
    <property type="nucleotide sequence ID" value="NZ_CP061539.1"/>
</dbReference>
<keyword evidence="3" id="KW-0479">Metal-binding</keyword>
<dbReference type="Proteomes" id="UP000516404">
    <property type="component" value="Chromosome"/>
</dbReference>
<feature type="binding site" evidence="3">
    <location>
        <position position="358"/>
    </location>
    <ligand>
        <name>CTP</name>
        <dbReference type="ChEBI" id="CHEBI:37563"/>
    </ligand>
</feature>
<keyword evidence="3 4" id="KW-0285">Flavoprotein</keyword>
<sequence length="416" mass="44104">MRIIVGFGGGIAAYKATMLLRLFSKAGHEVVAMPTASALEFVGKPTFEALSGNPVSTSVFERVPEVNHVRQAEQADAIVVAPATADLMARLASGRADDLLSATILTTHAPVILAPAMHTQMWEHPATERNVETLKGFGYHVIEPAVGRLTGPDSGVGRMPEPEEIFEEAHRILASLEAGVAPKSSASNELQGKKVVVTAGGTREPLDPVRYLGNRSSGKQGVAIARAAQVAGADVTLVAGHMEVDPPAGVEIRSISTAQELQKAVFEEVIDTDVLIMAAAVADFRPAQYEDFKIKKTDGDPQAPVIELVKNPDILKSIVEAREQKTISALDLIVGFAAETGDGHTSPLEFGQAKLKRKGCDLLVVNEVGSTKGFGTDTNEVSILSSMTSNIVHAQGSKDDVAQSLIRLIAQQLKQN</sequence>
<evidence type="ECO:0000256" key="1">
    <source>
        <dbReference type="ARBA" id="ARBA00022793"/>
    </source>
</evidence>
<comment type="cofactor">
    <cofactor evidence="3">
        <name>Mg(2+)</name>
        <dbReference type="ChEBI" id="CHEBI:18420"/>
    </cofactor>
</comment>
<dbReference type="GO" id="GO:0004633">
    <property type="term" value="F:phosphopantothenoylcysteine decarboxylase activity"/>
    <property type="evidence" value="ECO:0007669"/>
    <property type="project" value="UniProtKB-UniRule"/>
</dbReference>
<evidence type="ECO:0000313" key="8">
    <source>
        <dbReference type="Proteomes" id="UP000516404"/>
    </source>
</evidence>
<feature type="binding site" evidence="3">
    <location>
        <begin position="312"/>
        <end position="315"/>
    </location>
    <ligand>
        <name>CTP</name>
        <dbReference type="ChEBI" id="CHEBI:37563"/>
    </ligand>
</feature>
<dbReference type="KEGG" id="rter:IDM49_06160"/>
<dbReference type="InterPro" id="IPR036551">
    <property type="entry name" value="Flavin_trans-like"/>
</dbReference>
<keyword evidence="1 3" id="KW-0210">Decarboxylase</keyword>
<dbReference type="GO" id="GO:0015937">
    <property type="term" value="P:coenzyme A biosynthetic process"/>
    <property type="evidence" value="ECO:0007669"/>
    <property type="project" value="UniProtKB-UniRule"/>
</dbReference>
<dbReference type="GO" id="GO:0071513">
    <property type="term" value="C:phosphopantothenoylcysteine decarboxylase complex"/>
    <property type="evidence" value="ECO:0007669"/>
    <property type="project" value="TreeGrafter"/>
</dbReference>
<dbReference type="EC" id="4.1.1.36" evidence="3"/>
<keyword evidence="2 3" id="KW-0456">Lyase</keyword>
<feature type="region of interest" description="Phosphopantothenoylcysteine decarboxylase" evidence="3">
    <location>
        <begin position="1"/>
        <end position="194"/>
    </location>
</feature>
<feature type="region of interest" description="Phosphopantothenate--cysteine ligase" evidence="3">
    <location>
        <begin position="195"/>
        <end position="416"/>
    </location>
</feature>
<dbReference type="Pfam" id="PF04127">
    <property type="entry name" value="DFP"/>
    <property type="match status" value="1"/>
</dbReference>
<keyword evidence="3 4" id="KW-0288">FMN</keyword>
<feature type="binding site" evidence="3">
    <location>
        <position position="283"/>
    </location>
    <ligand>
        <name>CTP</name>
        <dbReference type="ChEBI" id="CHEBI:37563"/>
    </ligand>
</feature>
<feature type="binding site" evidence="3">
    <location>
        <position position="336"/>
    </location>
    <ligand>
        <name>CTP</name>
        <dbReference type="ChEBI" id="CHEBI:37563"/>
    </ligand>
</feature>
<feature type="domain" description="DNA/pantothenate metabolism flavoprotein C-terminal" evidence="6">
    <location>
        <begin position="190"/>
        <end position="411"/>
    </location>
</feature>
<organism evidence="7 8">
    <name type="scientific">Rothia terrae</name>
    <dbReference type="NCBI Taxonomy" id="396015"/>
    <lineage>
        <taxon>Bacteria</taxon>
        <taxon>Bacillati</taxon>
        <taxon>Actinomycetota</taxon>
        <taxon>Actinomycetes</taxon>
        <taxon>Micrococcales</taxon>
        <taxon>Micrococcaceae</taxon>
        <taxon>Rothia</taxon>
    </lineage>
</organism>
<dbReference type="GO" id="GO:0004632">
    <property type="term" value="F:phosphopantothenate--cysteine ligase activity"/>
    <property type="evidence" value="ECO:0007669"/>
    <property type="project" value="UniProtKB-UniRule"/>
</dbReference>
<keyword evidence="3 4" id="KW-0436">Ligase</keyword>
<feature type="binding site" evidence="3">
    <location>
        <position position="354"/>
    </location>
    <ligand>
        <name>CTP</name>
        <dbReference type="ChEBI" id="CHEBI:37563"/>
    </ligand>
</feature>
<comment type="cofactor">
    <cofactor evidence="3">
        <name>FMN</name>
        <dbReference type="ChEBI" id="CHEBI:58210"/>
    </cofactor>
    <text evidence="3">Binds 1 FMN per subunit.</text>
</comment>
<reference evidence="7 8" key="1">
    <citation type="submission" date="2020-09" db="EMBL/GenBank/DDBJ databases">
        <title>Investigation of environmental microbes.</title>
        <authorList>
            <person name="Ou Y."/>
            <person name="Kang Q."/>
        </authorList>
    </citation>
    <scope>NUCLEOTIDE SEQUENCE [LARGE SCALE GENOMIC DNA]</scope>
    <source>
        <strain evidence="7 8">KJZ-14</strain>
    </source>
</reference>
<dbReference type="GO" id="GO:0010181">
    <property type="term" value="F:FMN binding"/>
    <property type="evidence" value="ECO:0007669"/>
    <property type="project" value="UniProtKB-UniRule"/>
</dbReference>
<comment type="function">
    <text evidence="3">Catalyzes two sequential steps in the biosynthesis of coenzyme A. In the first step cysteine is conjugated to 4'-phosphopantothenate to form 4-phosphopantothenoylcysteine. In the second step the latter compound is decarboxylated to form 4'-phosphopantotheine.</text>
</comment>
<dbReference type="InterPro" id="IPR005252">
    <property type="entry name" value="CoaBC"/>
</dbReference>
<comment type="pathway">
    <text evidence="3 4">Cofactor biosynthesis; coenzyme A biosynthesis; CoA from (R)-pantothenate: step 3/5.</text>
</comment>
<comment type="function">
    <text evidence="4">Catalyzes two steps in the biosynthesis of coenzyme A. In the first step cysteine is conjugated to 4'-phosphopantothenate to form 4-phosphopantothenoylcysteine, in the latter compound is decarboxylated to form 4'-phosphopantotheine.</text>
</comment>
<dbReference type="HAMAP" id="MF_02225">
    <property type="entry name" value="CoaBC"/>
    <property type="match status" value="1"/>
</dbReference>
<dbReference type="InterPro" id="IPR007085">
    <property type="entry name" value="DNA/pantothenate-metab_flavo_C"/>
</dbReference>
<dbReference type="InterPro" id="IPR003382">
    <property type="entry name" value="Flavoprotein"/>
</dbReference>
<protein>
    <recommendedName>
        <fullName evidence="3">Coenzyme A biosynthesis bifunctional protein CoaBC</fullName>
    </recommendedName>
    <alternativeName>
        <fullName evidence="3">DNA/pantothenate metabolism flavoprotein</fullName>
    </alternativeName>
    <alternativeName>
        <fullName evidence="3">Phosphopantothenoylcysteine synthetase/decarboxylase</fullName>
        <shortName evidence="3">PPCS-PPCDC</shortName>
    </alternativeName>
    <domain>
        <recommendedName>
            <fullName evidence="3">Phosphopantothenoylcysteine decarboxylase</fullName>
            <shortName evidence="3">PPC decarboxylase</shortName>
            <shortName evidence="3">PPC-DC</shortName>
            <ecNumber evidence="3">4.1.1.36</ecNumber>
        </recommendedName>
        <alternativeName>
            <fullName evidence="3">CoaC</fullName>
        </alternativeName>
    </domain>
    <domain>
        <recommendedName>
            <fullName evidence="3">Phosphopantothenate--cysteine ligase</fullName>
            <ecNumber evidence="3">6.3.2.5</ecNumber>
        </recommendedName>
        <alternativeName>
            <fullName evidence="3">CoaB</fullName>
        </alternativeName>
        <alternativeName>
            <fullName evidence="3">Phosphopantothenoylcysteine synthetase</fullName>
            <shortName evidence="3">PPC synthetase</shortName>
            <shortName evidence="3">PPC-S</shortName>
        </alternativeName>
    </domain>
</protein>
<dbReference type="EC" id="6.3.2.5" evidence="3"/>
<accession>A0A7H2BB16</accession>
<dbReference type="GO" id="GO:0046872">
    <property type="term" value="F:metal ion binding"/>
    <property type="evidence" value="ECO:0007669"/>
    <property type="project" value="UniProtKB-KW"/>
</dbReference>
<comment type="caution">
    <text evidence="3">Lacks conserved residue(s) required for the propagation of feature annotation.</text>
</comment>
<dbReference type="AlphaFoldDB" id="A0A7H2BB16"/>
<dbReference type="Gene3D" id="3.40.50.1950">
    <property type="entry name" value="Flavin prenyltransferase-like"/>
    <property type="match status" value="1"/>
</dbReference>